<dbReference type="Proteomes" id="UP000239650">
    <property type="component" value="Unassembled WGS sequence"/>
</dbReference>
<sequence>MTYRTRLYHQYSDIEKGAEDKITFVPAPYFMV</sequence>
<evidence type="ECO:0000313" key="1">
    <source>
        <dbReference type="EMBL" id="SPE20608.1"/>
    </source>
</evidence>
<dbReference type="AlphaFoldDB" id="A0AAE8J4N3"/>
<evidence type="ECO:0000313" key="2">
    <source>
        <dbReference type="Proteomes" id="UP000239650"/>
    </source>
</evidence>
<gene>
    <name evidence="1" type="ORF">LAS9267_00968</name>
</gene>
<proteinExistence type="predicted"/>
<reference evidence="1 2" key="1">
    <citation type="submission" date="2018-02" db="EMBL/GenBank/DDBJ databases">
        <authorList>
            <person name="Rodrigo-Torres L."/>
            <person name="Arahal R. D."/>
            <person name="Lucena T."/>
        </authorList>
    </citation>
    <scope>NUCLEOTIDE SEQUENCE [LARGE SCALE GENOMIC DNA]</scope>
    <source>
        <strain evidence="1 2">CECT 9267</strain>
    </source>
</reference>
<protein>
    <submittedName>
        <fullName evidence="1">Uncharacterized protein</fullName>
    </submittedName>
</protein>
<name>A0AAE8J4N3_LATSK</name>
<comment type="caution">
    <text evidence="1">The sequence shown here is derived from an EMBL/GenBank/DDBJ whole genome shotgun (WGS) entry which is preliminary data.</text>
</comment>
<dbReference type="EMBL" id="OKRC01000004">
    <property type="protein sequence ID" value="SPE20608.1"/>
    <property type="molecule type" value="Genomic_DNA"/>
</dbReference>
<accession>A0AAE8J4N3</accession>
<organism evidence="1 2">
    <name type="scientific">Latilactobacillus sakei</name>
    <name type="common">Lactobacillus sakei</name>
    <dbReference type="NCBI Taxonomy" id="1599"/>
    <lineage>
        <taxon>Bacteria</taxon>
        <taxon>Bacillati</taxon>
        <taxon>Bacillota</taxon>
        <taxon>Bacilli</taxon>
        <taxon>Lactobacillales</taxon>
        <taxon>Lactobacillaceae</taxon>
        <taxon>Latilactobacillus</taxon>
    </lineage>
</organism>